<dbReference type="InterPro" id="IPR052895">
    <property type="entry name" value="HetReg/Transcr_Mod"/>
</dbReference>
<proteinExistence type="predicted"/>
<dbReference type="Pfam" id="PF26639">
    <property type="entry name" value="Het-6_barrel"/>
    <property type="match status" value="1"/>
</dbReference>
<name>A0A8T9C581_9HELO</name>
<comment type="caution">
    <text evidence="2">The sequence shown here is derived from an EMBL/GenBank/DDBJ whole genome shotgun (WGS) entry which is preliminary data.</text>
</comment>
<evidence type="ECO:0000259" key="1">
    <source>
        <dbReference type="Pfam" id="PF06985"/>
    </source>
</evidence>
<gene>
    <name evidence="2" type="primary">het-6_19</name>
    <name evidence="2" type="ORF">LSUE1_G003922</name>
</gene>
<dbReference type="InterPro" id="IPR010730">
    <property type="entry name" value="HET"/>
</dbReference>
<dbReference type="AlphaFoldDB" id="A0A8T9C581"/>
<dbReference type="Proteomes" id="UP000469558">
    <property type="component" value="Unassembled WGS sequence"/>
</dbReference>
<organism evidence="2 3">
    <name type="scientific">Lachnellula suecica</name>
    <dbReference type="NCBI Taxonomy" id="602035"/>
    <lineage>
        <taxon>Eukaryota</taxon>
        <taxon>Fungi</taxon>
        <taxon>Dikarya</taxon>
        <taxon>Ascomycota</taxon>
        <taxon>Pezizomycotina</taxon>
        <taxon>Leotiomycetes</taxon>
        <taxon>Helotiales</taxon>
        <taxon>Lachnaceae</taxon>
        <taxon>Lachnellula</taxon>
    </lineage>
</organism>
<dbReference type="OrthoDB" id="194358at2759"/>
<accession>A0A8T9C581</accession>
<reference evidence="2 3" key="1">
    <citation type="submission" date="2018-05" db="EMBL/GenBank/DDBJ databases">
        <title>Genome sequencing and assembly of the regulated plant pathogen Lachnellula willkommii and related sister species for the development of diagnostic species identification markers.</title>
        <authorList>
            <person name="Giroux E."/>
            <person name="Bilodeau G."/>
        </authorList>
    </citation>
    <scope>NUCLEOTIDE SEQUENCE [LARGE SCALE GENOMIC DNA]</scope>
    <source>
        <strain evidence="2 3">CBS 268.59</strain>
    </source>
</reference>
<dbReference type="Pfam" id="PF06985">
    <property type="entry name" value="HET"/>
    <property type="match status" value="1"/>
</dbReference>
<dbReference type="PANTHER" id="PTHR24148">
    <property type="entry name" value="ANKYRIN REPEAT DOMAIN-CONTAINING PROTEIN 39 HOMOLOG-RELATED"/>
    <property type="match status" value="1"/>
</dbReference>
<protein>
    <submittedName>
        <fullName evidence="2">Heterokaryon incompatibility protein 6 OR allele</fullName>
    </submittedName>
</protein>
<dbReference type="EMBL" id="QGMK01000598">
    <property type="protein sequence ID" value="TVY80845.1"/>
    <property type="molecule type" value="Genomic_DNA"/>
</dbReference>
<keyword evidence="3" id="KW-1185">Reference proteome</keyword>
<evidence type="ECO:0000313" key="3">
    <source>
        <dbReference type="Proteomes" id="UP000469558"/>
    </source>
</evidence>
<feature type="domain" description="Heterokaryon incompatibility" evidence="1">
    <location>
        <begin position="53"/>
        <end position="224"/>
    </location>
</feature>
<sequence length="601" mass="67969">MKTFRRKTPTAEYIYPPLQHPDSIRLLELLAGEASDPIRIALSEVRFQDNPEYEALSYTWGGEDGDNTRSCSIDCDGRYIRITKNCEAALRQLRSQDKSVSLWIDAICIDQENLNERGHQVGLMRDIYSKASQVLIWLGESSEDVDEETGVPVSDIFLNHVSVMAREFRALQSNGKSRTGSRYYQEILSDTQRWYSVCLQSPLLGGMVDIHRRRWWSRIWVLQEAILARSAVFVCSQHRISYSDIELWYDVLVRDLGNTARRLAIYVGDSSRTHLNLAYHLNGKDAVPSDNSMSPAVNLLHQARYLEASEIRDKVFGILGLSAELRPLFPVPDYQKPVSEIYTEVAKAFLERSNSLSILHGASLRNLSSDLPSWVPDWSVPTTLDLSPRFYSMYNTGKGSRAEFEISGGNKELRVKGKIFDLIDKISLAAPRAYEMQCIMQDRIPGWQKSCEVGLSLDTLSTRTDSREVLWRTLCWDTSYEVSRPAPATYAKDFEQWHSLLVSNRPIDKIAAGIKALENPSNFTIFSQAPLCVTQKGFLAGVPFTTKAVDCIAVLTGGNPPFILRPTGESYRLIGPCYVHGIMDGEVFPEDPNELEWISIR</sequence>
<evidence type="ECO:0000313" key="2">
    <source>
        <dbReference type="EMBL" id="TVY80845.1"/>
    </source>
</evidence>
<dbReference type="PANTHER" id="PTHR24148:SF73">
    <property type="entry name" value="HET DOMAIN PROTEIN (AFU_ORTHOLOGUE AFUA_8G01020)"/>
    <property type="match status" value="1"/>
</dbReference>